<dbReference type="PRINTS" id="PR00412">
    <property type="entry name" value="EPOXHYDRLASE"/>
</dbReference>
<dbReference type="EMBL" id="QVQW01000017">
    <property type="protein sequence ID" value="RKU45960.1"/>
    <property type="molecule type" value="Genomic_DNA"/>
</dbReference>
<dbReference type="GO" id="GO:0052689">
    <property type="term" value="F:carboxylic ester hydrolase activity"/>
    <property type="evidence" value="ECO:0007669"/>
    <property type="project" value="TreeGrafter"/>
</dbReference>
<name>A0A420YE42_9PEZI</name>
<proteinExistence type="inferred from homology"/>
<dbReference type="PANTHER" id="PTHR46118:SF4">
    <property type="entry name" value="PROTEIN ABHD11"/>
    <property type="match status" value="1"/>
</dbReference>
<dbReference type="FunFam" id="3.40.50.1820:FF:000039">
    <property type="entry name" value="Esterase ybfF"/>
    <property type="match status" value="1"/>
</dbReference>
<evidence type="ECO:0000256" key="1">
    <source>
        <dbReference type="ARBA" id="ARBA00008645"/>
    </source>
</evidence>
<gene>
    <name evidence="4" type="ORF">DL546_005270</name>
</gene>
<keyword evidence="2" id="KW-0378">Hydrolase</keyword>
<dbReference type="GO" id="GO:0005739">
    <property type="term" value="C:mitochondrion"/>
    <property type="evidence" value="ECO:0007669"/>
    <property type="project" value="TreeGrafter"/>
</dbReference>
<dbReference type="Gene3D" id="3.40.50.1820">
    <property type="entry name" value="alpha/beta hydrolase"/>
    <property type="match status" value="1"/>
</dbReference>
<feature type="domain" description="AB hydrolase-1" evidence="3">
    <location>
        <begin position="59"/>
        <end position="294"/>
    </location>
</feature>
<comment type="caution">
    <text evidence="4">The sequence shown here is derived from an EMBL/GenBank/DDBJ whole genome shotgun (WGS) entry which is preliminary data.</text>
</comment>
<dbReference type="InterPro" id="IPR000639">
    <property type="entry name" value="Epox_hydrolase-like"/>
</dbReference>
<dbReference type="SUPFAM" id="SSF53474">
    <property type="entry name" value="alpha/beta-Hydrolases"/>
    <property type="match status" value="1"/>
</dbReference>
<dbReference type="PRINTS" id="PR00111">
    <property type="entry name" value="ABHYDROLASE"/>
</dbReference>
<reference evidence="4 5" key="1">
    <citation type="submission" date="2018-08" db="EMBL/GenBank/DDBJ databases">
        <title>Draft genome of the lignicolous fungus Coniochaeta pulveracea.</title>
        <authorList>
            <person name="Borstlap C.J."/>
            <person name="De Witt R.N."/>
            <person name="Botha A."/>
            <person name="Volschenk H."/>
        </authorList>
    </citation>
    <scope>NUCLEOTIDE SEQUENCE [LARGE SCALE GENOMIC DNA]</scope>
    <source>
        <strain evidence="4 5">CAB683</strain>
    </source>
</reference>
<evidence type="ECO:0000259" key="3">
    <source>
        <dbReference type="Pfam" id="PF00561"/>
    </source>
</evidence>
<organism evidence="4 5">
    <name type="scientific">Coniochaeta pulveracea</name>
    <dbReference type="NCBI Taxonomy" id="177199"/>
    <lineage>
        <taxon>Eukaryota</taxon>
        <taxon>Fungi</taxon>
        <taxon>Dikarya</taxon>
        <taxon>Ascomycota</taxon>
        <taxon>Pezizomycotina</taxon>
        <taxon>Sordariomycetes</taxon>
        <taxon>Sordariomycetidae</taxon>
        <taxon>Coniochaetales</taxon>
        <taxon>Coniochaetaceae</taxon>
        <taxon>Coniochaeta</taxon>
    </lineage>
</organism>
<protein>
    <recommendedName>
        <fullName evidence="3">AB hydrolase-1 domain-containing protein</fullName>
    </recommendedName>
</protein>
<dbReference type="Pfam" id="PF00561">
    <property type="entry name" value="Abhydrolase_1"/>
    <property type="match status" value="1"/>
</dbReference>
<dbReference type="Proteomes" id="UP000275385">
    <property type="component" value="Unassembled WGS sequence"/>
</dbReference>
<dbReference type="InterPro" id="IPR000073">
    <property type="entry name" value="AB_hydrolase_1"/>
</dbReference>
<dbReference type="OrthoDB" id="8119704at2759"/>
<evidence type="ECO:0000256" key="2">
    <source>
        <dbReference type="ARBA" id="ARBA00022801"/>
    </source>
</evidence>
<dbReference type="InterPro" id="IPR029058">
    <property type="entry name" value="AB_hydrolase_fold"/>
</dbReference>
<dbReference type="AlphaFoldDB" id="A0A420YE42"/>
<accession>A0A420YE42</accession>
<evidence type="ECO:0000313" key="4">
    <source>
        <dbReference type="EMBL" id="RKU45960.1"/>
    </source>
</evidence>
<evidence type="ECO:0000313" key="5">
    <source>
        <dbReference type="Proteomes" id="UP000275385"/>
    </source>
</evidence>
<dbReference type="STRING" id="177199.A0A420YE42"/>
<comment type="similarity">
    <text evidence="1">Belongs to the AB hydrolase superfamily.</text>
</comment>
<sequence>MSTSVLLRRVRPSSIPFRSVAVSAGRRCYSSATGTDTVPLAYDLHEPTKASVSDEKTSPILFMHGLFGSKKNNRSISKQLARDLGRYVYALDLRNHGDSPHIPRHDYTVMAADVARFIHDHGLREPTLIGHSMGAKTAMTLALQSPDLVANLIAVDNSPVDAALGSDFAKYVRGMKEIEAADVKRQAEADKILSKYEEALPVRQFLLGNLHRPCAGCPQKFRVPLEILGKALDQMGAFPYTDPSKVRFEKPSLFVRGTHSKYVPDEVLPLIGQFFPRFELVDIEAGHWVISEKPEEFRQAVVRFLAPKDD</sequence>
<keyword evidence="5" id="KW-1185">Reference proteome</keyword>
<dbReference type="PANTHER" id="PTHR46118">
    <property type="entry name" value="PROTEIN ABHD11"/>
    <property type="match status" value="1"/>
</dbReference>